<name>B4G2P9_DROPE</name>
<organism evidence="2">
    <name type="scientific">Drosophila persimilis</name>
    <name type="common">Fruit fly</name>
    <dbReference type="NCBI Taxonomy" id="7234"/>
    <lineage>
        <taxon>Eukaryota</taxon>
        <taxon>Metazoa</taxon>
        <taxon>Ecdysozoa</taxon>
        <taxon>Arthropoda</taxon>
        <taxon>Hexapoda</taxon>
        <taxon>Insecta</taxon>
        <taxon>Pterygota</taxon>
        <taxon>Neoptera</taxon>
        <taxon>Endopterygota</taxon>
        <taxon>Diptera</taxon>
        <taxon>Brachycera</taxon>
        <taxon>Muscomorpha</taxon>
        <taxon>Ephydroidea</taxon>
        <taxon>Drosophilidae</taxon>
        <taxon>Drosophila</taxon>
        <taxon>Sophophora</taxon>
    </lineage>
</organism>
<accession>B4G2P9</accession>
<dbReference type="HOGENOM" id="CLU_2888098_0_0_1"/>
<keyword evidence="2" id="KW-1185">Reference proteome</keyword>
<dbReference type="AlphaFoldDB" id="B4G2P9"/>
<protein>
    <submittedName>
        <fullName evidence="1">GL23565</fullName>
    </submittedName>
</protein>
<evidence type="ECO:0000313" key="1">
    <source>
        <dbReference type="EMBL" id="EDW24094.1"/>
    </source>
</evidence>
<proteinExistence type="predicted"/>
<evidence type="ECO:0000313" key="2">
    <source>
        <dbReference type="Proteomes" id="UP000008744"/>
    </source>
</evidence>
<gene>
    <name evidence="1" type="primary">Dper\GL23565</name>
    <name evidence="1" type="ORF">Dper_GL23565</name>
</gene>
<reference evidence="1 2" key="1">
    <citation type="journal article" date="2007" name="Nature">
        <title>Evolution of genes and genomes on the Drosophila phylogeny.</title>
        <authorList>
            <consortium name="Drosophila 12 Genomes Consortium"/>
            <person name="Clark A.G."/>
            <person name="Eisen M.B."/>
            <person name="Smith D.R."/>
            <person name="Bergman C.M."/>
            <person name="Oliver B."/>
            <person name="Markow T.A."/>
            <person name="Kaufman T.C."/>
            <person name="Kellis M."/>
            <person name="Gelbart W."/>
            <person name="Iyer V.N."/>
            <person name="Pollard D.A."/>
            <person name="Sackton T.B."/>
            <person name="Larracuente A.M."/>
            <person name="Singh N.D."/>
            <person name="Abad J.P."/>
            <person name="Abt D.N."/>
            <person name="Adryan B."/>
            <person name="Aguade M."/>
            <person name="Akashi H."/>
            <person name="Anderson W.W."/>
            <person name="Aquadro C.F."/>
            <person name="Ardell D.H."/>
            <person name="Arguello R."/>
            <person name="Artieri C.G."/>
            <person name="Barbash D.A."/>
            <person name="Barker D."/>
            <person name="Barsanti P."/>
            <person name="Batterham P."/>
            <person name="Batzoglou S."/>
            <person name="Begun D."/>
            <person name="Bhutkar A."/>
            <person name="Blanco E."/>
            <person name="Bosak S.A."/>
            <person name="Bradley R.K."/>
            <person name="Brand A.D."/>
            <person name="Brent M.R."/>
            <person name="Brooks A.N."/>
            <person name="Brown R.H."/>
            <person name="Butlin R.K."/>
            <person name="Caggese C."/>
            <person name="Calvi B.R."/>
            <person name="Bernardo de Carvalho A."/>
            <person name="Caspi A."/>
            <person name="Castrezana S."/>
            <person name="Celniker S.E."/>
            <person name="Chang J.L."/>
            <person name="Chapple C."/>
            <person name="Chatterji S."/>
            <person name="Chinwalla A."/>
            <person name="Civetta A."/>
            <person name="Clifton S.W."/>
            <person name="Comeron J.M."/>
            <person name="Costello J.C."/>
            <person name="Coyne J.A."/>
            <person name="Daub J."/>
            <person name="David R.G."/>
            <person name="Delcher A.L."/>
            <person name="Delehaunty K."/>
            <person name="Do C.B."/>
            <person name="Ebling H."/>
            <person name="Edwards K."/>
            <person name="Eickbush T."/>
            <person name="Evans J.D."/>
            <person name="Filipski A."/>
            <person name="Findeiss S."/>
            <person name="Freyhult E."/>
            <person name="Fulton L."/>
            <person name="Fulton R."/>
            <person name="Garcia A.C."/>
            <person name="Gardiner A."/>
            <person name="Garfield D.A."/>
            <person name="Garvin B.E."/>
            <person name="Gibson G."/>
            <person name="Gilbert D."/>
            <person name="Gnerre S."/>
            <person name="Godfrey J."/>
            <person name="Good R."/>
            <person name="Gotea V."/>
            <person name="Gravely B."/>
            <person name="Greenberg A.J."/>
            <person name="Griffiths-Jones S."/>
            <person name="Gross S."/>
            <person name="Guigo R."/>
            <person name="Gustafson E.A."/>
            <person name="Haerty W."/>
            <person name="Hahn M.W."/>
            <person name="Halligan D.L."/>
            <person name="Halpern A.L."/>
            <person name="Halter G.M."/>
            <person name="Han M.V."/>
            <person name="Heger A."/>
            <person name="Hillier L."/>
            <person name="Hinrichs A.S."/>
            <person name="Holmes I."/>
            <person name="Hoskins R.A."/>
            <person name="Hubisz M.J."/>
            <person name="Hultmark D."/>
            <person name="Huntley M.A."/>
            <person name="Jaffe D.B."/>
            <person name="Jagadeeshan S."/>
            <person name="Jeck W.R."/>
            <person name="Johnson J."/>
            <person name="Jones C.D."/>
            <person name="Jordan W.C."/>
            <person name="Karpen G.H."/>
            <person name="Kataoka E."/>
            <person name="Keightley P.D."/>
            <person name="Kheradpour P."/>
            <person name="Kirkness E.F."/>
            <person name="Koerich L.B."/>
            <person name="Kristiansen K."/>
            <person name="Kudrna D."/>
            <person name="Kulathinal R.J."/>
            <person name="Kumar S."/>
            <person name="Kwok R."/>
            <person name="Lander E."/>
            <person name="Langley C.H."/>
            <person name="Lapoint R."/>
            <person name="Lazzaro B.P."/>
            <person name="Lee S.J."/>
            <person name="Levesque L."/>
            <person name="Li R."/>
            <person name="Lin C.F."/>
            <person name="Lin M.F."/>
            <person name="Lindblad-Toh K."/>
            <person name="Llopart A."/>
            <person name="Long M."/>
            <person name="Low L."/>
            <person name="Lozovsky E."/>
            <person name="Lu J."/>
            <person name="Luo M."/>
            <person name="Machado C.A."/>
            <person name="Makalowski W."/>
            <person name="Marzo M."/>
            <person name="Matsuda M."/>
            <person name="Matzkin L."/>
            <person name="McAllister B."/>
            <person name="McBride C.S."/>
            <person name="McKernan B."/>
            <person name="McKernan K."/>
            <person name="Mendez-Lago M."/>
            <person name="Minx P."/>
            <person name="Mollenhauer M.U."/>
            <person name="Montooth K."/>
            <person name="Mount S.M."/>
            <person name="Mu X."/>
            <person name="Myers E."/>
            <person name="Negre B."/>
            <person name="Newfeld S."/>
            <person name="Nielsen R."/>
            <person name="Noor M.A."/>
            <person name="O'Grady P."/>
            <person name="Pachter L."/>
            <person name="Papaceit M."/>
            <person name="Parisi M.J."/>
            <person name="Parisi M."/>
            <person name="Parts L."/>
            <person name="Pedersen J.S."/>
            <person name="Pesole G."/>
            <person name="Phillippy A.M."/>
            <person name="Ponting C.P."/>
            <person name="Pop M."/>
            <person name="Porcelli D."/>
            <person name="Powell J.R."/>
            <person name="Prohaska S."/>
            <person name="Pruitt K."/>
            <person name="Puig M."/>
            <person name="Quesneville H."/>
            <person name="Ram K.R."/>
            <person name="Rand D."/>
            <person name="Rasmussen M.D."/>
            <person name="Reed L.K."/>
            <person name="Reenan R."/>
            <person name="Reily A."/>
            <person name="Remington K.A."/>
            <person name="Rieger T.T."/>
            <person name="Ritchie M.G."/>
            <person name="Robin C."/>
            <person name="Rogers Y.H."/>
            <person name="Rohde C."/>
            <person name="Rozas J."/>
            <person name="Rubenfield M.J."/>
            <person name="Ruiz A."/>
            <person name="Russo S."/>
            <person name="Salzberg S.L."/>
            <person name="Sanchez-Gracia A."/>
            <person name="Saranga D.J."/>
            <person name="Sato H."/>
            <person name="Schaeffer S.W."/>
            <person name="Schatz M.C."/>
            <person name="Schlenke T."/>
            <person name="Schwartz R."/>
            <person name="Segarra C."/>
            <person name="Singh R.S."/>
            <person name="Sirot L."/>
            <person name="Sirota M."/>
            <person name="Sisneros N.B."/>
            <person name="Smith C.D."/>
            <person name="Smith T.F."/>
            <person name="Spieth J."/>
            <person name="Stage D.E."/>
            <person name="Stark A."/>
            <person name="Stephan W."/>
            <person name="Strausberg R.L."/>
            <person name="Strempel S."/>
            <person name="Sturgill D."/>
            <person name="Sutton G."/>
            <person name="Sutton G.G."/>
            <person name="Tao W."/>
            <person name="Teichmann S."/>
            <person name="Tobari Y.N."/>
            <person name="Tomimura Y."/>
            <person name="Tsolas J.M."/>
            <person name="Valente V.L."/>
            <person name="Venter E."/>
            <person name="Venter J.C."/>
            <person name="Vicario S."/>
            <person name="Vieira F.G."/>
            <person name="Vilella A.J."/>
            <person name="Villasante A."/>
            <person name="Walenz B."/>
            <person name="Wang J."/>
            <person name="Wasserman M."/>
            <person name="Watts T."/>
            <person name="Wilson D."/>
            <person name="Wilson R.K."/>
            <person name="Wing R.A."/>
            <person name="Wolfner M.F."/>
            <person name="Wong A."/>
            <person name="Wong G.K."/>
            <person name="Wu C.I."/>
            <person name="Wu G."/>
            <person name="Yamamoto D."/>
            <person name="Yang H.P."/>
            <person name="Yang S.P."/>
            <person name="Yorke J.A."/>
            <person name="Yoshida K."/>
            <person name="Zdobnov E."/>
            <person name="Zhang P."/>
            <person name="Zhang Y."/>
            <person name="Zimin A.V."/>
            <person name="Baldwin J."/>
            <person name="Abdouelleil A."/>
            <person name="Abdulkadir J."/>
            <person name="Abebe A."/>
            <person name="Abera B."/>
            <person name="Abreu J."/>
            <person name="Acer S.C."/>
            <person name="Aftuck L."/>
            <person name="Alexander A."/>
            <person name="An P."/>
            <person name="Anderson E."/>
            <person name="Anderson S."/>
            <person name="Arachi H."/>
            <person name="Azer M."/>
            <person name="Bachantsang P."/>
            <person name="Barry A."/>
            <person name="Bayul T."/>
            <person name="Berlin A."/>
            <person name="Bessette D."/>
            <person name="Bloom T."/>
            <person name="Blye J."/>
            <person name="Boguslavskiy L."/>
            <person name="Bonnet C."/>
            <person name="Boukhgalter B."/>
            <person name="Bourzgui I."/>
            <person name="Brown A."/>
            <person name="Cahill P."/>
            <person name="Channer S."/>
            <person name="Cheshatsang Y."/>
            <person name="Chuda L."/>
            <person name="Citroen M."/>
            <person name="Collymore A."/>
            <person name="Cooke P."/>
            <person name="Costello M."/>
            <person name="D'Aco K."/>
            <person name="Daza R."/>
            <person name="De Haan G."/>
            <person name="DeGray S."/>
            <person name="DeMaso C."/>
            <person name="Dhargay N."/>
            <person name="Dooley K."/>
            <person name="Dooley E."/>
            <person name="Doricent M."/>
            <person name="Dorje P."/>
            <person name="Dorjee K."/>
            <person name="Dupes A."/>
            <person name="Elong R."/>
            <person name="Falk J."/>
            <person name="Farina A."/>
            <person name="Faro S."/>
            <person name="Ferguson D."/>
            <person name="Fisher S."/>
            <person name="Foley C.D."/>
            <person name="Franke A."/>
            <person name="Friedrich D."/>
            <person name="Gadbois L."/>
            <person name="Gearin G."/>
            <person name="Gearin C.R."/>
            <person name="Giannoukos G."/>
            <person name="Goode T."/>
            <person name="Graham J."/>
            <person name="Grandbois E."/>
            <person name="Grewal S."/>
            <person name="Gyaltsen K."/>
            <person name="Hafez N."/>
            <person name="Hagos B."/>
            <person name="Hall J."/>
            <person name="Henson C."/>
            <person name="Hollinger A."/>
            <person name="Honan T."/>
            <person name="Huard M.D."/>
            <person name="Hughes L."/>
            <person name="Hurhula B."/>
            <person name="Husby M.E."/>
            <person name="Kamat A."/>
            <person name="Kanga B."/>
            <person name="Kashin S."/>
            <person name="Khazanovich D."/>
            <person name="Kisner P."/>
            <person name="Lance K."/>
            <person name="Lara M."/>
            <person name="Lee W."/>
            <person name="Lennon N."/>
            <person name="Letendre F."/>
            <person name="LeVine R."/>
            <person name="Lipovsky A."/>
            <person name="Liu X."/>
            <person name="Liu J."/>
            <person name="Liu S."/>
            <person name="Lokyitsang T."/>
            <person name="Lokyitsang Y."/>
            <person name="Lubonja R."/>
            <person name="Lui A."/>
            <person name="MacDonald P."/>
            <person name="Magnisalis V."/>
            <person name="Maru K."/>
            <person name="Matthews C."/>
            <person name="McCusker W."/>
            <person name="McDonough S."/>
            <person name="Mehta T."/>
            <person name="Meldrim J."/>
            <person name="Meneus L."/>
            <person name="Mihai O."/>
            <person name="Mihalev A."/>
            <person name="Mihova T."/>
            <person name="Mittelman R."/>
            <person name="Mlenga V."/>
            <person name="Montmayeur A."/>
            <person name="Mulrain L."/>
            <person name="Navidi A."/>
            <person name="Naylor J."/>
            <person name="Negash T."/>
            <person name="Nguyen T."/>
            <person name="Nguyen N."/>
            <person name="Nicol R."/>
            <person name="Norbu C."/>
            <person name="Norbu N."/>
            <person name="Novod N."/>
            <person name="O'Neill B."/>
            <person name="Osman S."/>
            <person name="Markiewicz E."/>
            <person name="Oyono O.L."/>
            <person name="Patti C."/>
            <person name="Phunkhang P."/>
            <person name="Pierre F."/>
            <person name="Priest M."/>
            <person name="Raghuraman S."/>
            <person name="Rege F."/>
            <person name="Reyes R."/>
            <person name="Rise C."/>
            <person name="Rogov P."/>
            <person name="Ross K."/>
            <person name="Ryan E."/>
            <person name="Settipalli S."/>
            <person name="Shea T."/>
            <person name="Sherpa N."/>
            <person name="Shi L."/>
            <person name="Shih D."/>
            <person name="Sparrow T."/>
            <person name="Spaulding J."/>
            <person name="Stalker J."/>
            <person name="Stange-Thomann N."/>
            <person name="Stavropoulos S."/>
            <person name="Stone C."/>
            <person name="Strader C."/>
            <person name="Tesfaye S."/>
            <person name="Thomson T."/>
            <person name="Thoulutsang Y."/>
            <person name="Thoulutsang D."/>
            <person name="Topham K."/>
            <person name="Topping I."/>
            <person name="Tsamla T."/>
            <person name="Vassiliev H."/>
            <person name="Vo A."/>
            <person name="Wangchuk T."/>
            <person name="Wangdi T."/>
            <person name="Weiand M."/>
            <person name="Wilkinson J."/>
            <person name="Wilson A."/>
            <person name="Yadav S."/>
            <person name="Young G."/>
            <person name="Yu Q."/>
            <person name="Zembek L."/>
            <person name="Zhong D."/>
            <person name="Zimmer A."/>
            <person name="Zwirko Z."/>
            <person name="Jaffe D.B."/>
            <person name="Alvarez P."/>
            <person name="Brockman W."/>
            <person name="Butler J."/>
            <person name="Chin C."/>
            <person name="Gnerre S."/>
            <person name="Grabherr M."/>
            <person name="Kleber M."/>
            <person name="Mauceli E."/>
            <person name="MacCallum I."/>
        </authorList>
    </citation>
    <scope>NUCLEOTIDE SEQUENCE [LARGE SCALE GENOMIC DNA]</scope>
    <source>
        <strain evidence="2">MSH-3 / Tucson 14011-0111.49</strain>
    </source>
</reference>
<sequence length="63" mass="6918">MLAVSSGRRVVTVLSDSKRKLTIFETEVEETDDTDASQGSFLQISRDQIASISDAEQLDSARL</sequence>
<dbReference type="EMBL" id="CH479179">
    <property type="protein sequence ID" value="EDW24094.1"/>
    <property type="molecule type" value="Genomic_DNA"/>
</dbReference>
<dbReference type="STRING" id="7234.B4G2P9"/>
<dbReference type="Proteomes" id="UP000008744">
    <property type="component" value="Unassembled WGS sequence"/>
</dbReference>
<dbReference type="OrthoDB" id="2110451at2759"/>